<dbReference type="Proteomes" id="UP000217790">
    <property type="component" value="Unassembled WGS sequence"/>
</dbReference>
<dbReference type="InParanoid" id="A0A2H3CXF5"/>
<dbReference type="OrthoDB" id="331544at2759"/>
<accession>A0A2H3CXF5</accession>
<reference evidence="2" key="1">
    <citation type="journal article" date="2017" name="Nat. Ecol. Evol.">
        <title>Genome expansion and lineage-specific genetic innovations in the forest pathogenic fungi Armillaria.</title>
        <authorList>
            <person name="Sipos G."/>
            <person name="Prasanna A.N."/>
            <person name="Walter M.C."/>
            <person name="O'Connor E."/>
            <person name="Balint B."/>
            <person name="Krizsan K."/>
            <person name="Kiss B."/>
            <person name="Hess J."/>
            <person name="Varga T."/>
            <person name="Slot J."/>
            <person name="Riley R."/>
            <person name="Boka B."/>
            <person name="Rigling D."/>
            <person name="Barry K."/>
            <person name="Lee J."/>
            <person name="Mihaltcheva S."/>
            <person name="LaButti K."/>
            <person name="Lipzen A."/>
            <person name="Waldron R."/>
            <person name="Moloney N.M."/>
            <person name="Sperisen C."/>
            <person name="Kredics L."/>
            <person name="Vagvoelgyi C."/>
            <person name="Patrignani A."/>
            <person name="Fitzpatrick D."/>
            <person name="Nagy I."/>
            <person name="Doyle S."/>
            <person name="Anderson J.B."/>
            <person name="Grigoriev I.V."/>
            <person name="Gueldener U."/>
            <person name="Muensterkoetter M."/>
            <person name="Nagy L.G."/>
        </authorList>
    </citation>
    <scope>NUCLEOTIDE SEQUENCE [LARGE SCALE GENOMIC DNA]</scope>
    <source>
        <strain evidence="2">Ar21-2</strain>
    </source>
</reference>
<feature type="non-terminal residue" evidence="1">
    <location>
        <position position="1"/>
    </location>
</feature>
<dbReference type="STRING" id="47427.A0A2H3CXF5"/>
<keyword evidence="2" id="KW-1185">Reference proteome</keyword>
<gene>
    <name evidence="1" type="ORF">ARMGADRAFT_948256</name>
</gene>
<organism evidence="1 2">
    <name type="scientific">Armillaria gallica</name>
    <name type="common">Bulbous honey fungus</name>
    <name type="synonym">Armillaria bulbosa</name>
    <dbReference type="NCBI Taxonomy" id="47427"/>
    <lineage>
        <taxon>Eukaryota</taxon>
        <taxon>Fungi</taxon>
        <taxon>Dikarya</taxon>
        <taxon>Basidiomycota</taxon>
        <taxon>Agaricomycotina</taxon>
        <taxon>Agaricomycetes</taxon>
        <taxon>Agaricomycetidae</taxon>
        <taxon>Agaricales</taxon>
        <taxon>Marasmiineae</taxon>
        <taxon>Physalacriaceae</taxon>
        <taxon>Armillaria</taxon>
    </lineage>
</organism>
<sequence>LIWMGMKLAIIVFLVNILHDLYRRLWAEQFDEASMPAKLGERHLVQGSKKVIAILESTLIRMSSEDGKTVGLLKQGKWYYLGKRFDWFTGRLGDGPKRNERKNSLQRFILVVLI</sequence>
<evidence type="ECO:0000313" key="2">
    <source>
        <dbReference type="Proteomes" id="UP000217790"/>
    </source>
</evidence>
<evidence type="ECO:0000313" key="1">
    <source>
        <dbReference type="EMBL" id="PBK81467.1"/>
    </source>
</evidence>
<name>A0A2H3CXF5_ARMGA</name>
<dbReference type="AlphaFoldDB" id="A0A2H3CXF5"/>
<proteinExistence type="predicted"/>
<protein>
    <submittedName>
        <fullName evidence="1">Uncharacterized protein</fullName>
    </submittedName>
</protein>
<dbReference type="EMBL" id="KZ293730">
    <property type="protein sequence ID" value="PBK81467.1"/>
    <property type="molecule type" value="Genomic_DNA"/>
</dbReference>